<dbReference type="RefSeq" id="WP_253745167.1">
    <property type="nucleotide sequence ID" value="NZ_BAABKA010000067.1"/>
</dbReference>
<dbReference type="InterPro" id="IPR001789">
    <property type="entry name" value="Sig_transdc_resp-reg_receiver"/>
</dbReference>
<dbReference type="GO" id="GO:0003677">
    <property type="term" value="F:DNA binding"/>
    <property type="evidence" value="ECO:0007669"/>
    <property type="project" value="UniProtKB-KW"/>
</dbReference>
<sequence>MRSSFESGWLMREWDMIRVAVVDDHDLIRHGLEHLLHSTGEFEVVLSGRDLGVLDGRTDLDVLILDLYLGVDEPCLPAIAELSPLYNVLVVSASAKPDDLVHAIRAGARGYVTKSDPAELMTTALRTVAARGFYLSAGLADILHAHLAAPAPDPEPAVRLSPREEETLAYIAQGFTYDQIARRMGIKKSTVDTHIERIRHKLQVDNKAQLIAAALRRLERGR</sequence>
<dbReference type="SUPFAM" id="SSF52172">
    <property type="entry name" value="CheY-like"/>
    <property type="match status" value="1"/>
</dbReference>
<dbReference type="InterPro" id="IPR016032">
    <property type="entry name" value="Sig_transdc_resp-reg_C-effctor"/>
</dbReference>
<evidence type="ECO:0000259" key="7">
    <source>
        <dbReference type="PROSITE" id="PS50110"/>
    </source>
</evidence>
<dbReference type="InterPro" id="IPR039420">
    <property type="entry name" value="WalR-like"/>
</dbReference>
<feature type="modified residue" description="4-aspartylphosphate" evidence="5">
    <location>
        <position position="66"/>
    </location>
</feature>
<dbReference type="PROSITE" id="PS00622">
    <property type="entry name" value="HTH_LUXR_1"/>
    <property type="match status" value="1"/>
</dbReference>
<keyword evidence="2" id="KW-0805">Transcription regulation</keyword>
<dbReference type="PROSITE" id="PS50110">
    <property type="entry name" value="RESPONSE_REGULATORY"/>
    <property type="match status" value="1"/>
</dbReference>
<dbReference type="Gene3D" id="3.40.50.2300">
    <property type="match status" value="1"/>
</dbReference>
<reference evidence="8" key="1">
    <citation type="submission" date="2022-06" db="EMBL/GenBank/DDBJ databases">
        <title>Sequencing the genomes of 1000 actinobacteria strains.</title>
        <authorList>
            <person name="Klenk H.-P."/>
        </authorList>
    </citation>
    <scope>NUCLEOTIDE SEQUENCE</scope>
    <source>
        <strain evidence="8">DSM 46694</strain>
    </source>
</reference>
<protein>
    <submittedName>
        <fullName evidence="8">DNA-binding NarL/FixJ family response regulator</fullName>
    </submittedName>
</protein>
<keyword evidence="3 8" id="KW-0238">DNA-binding</keyword>
<dbReference type="InterPro" id="IPR000792">
    <property type="entry name" value="Tscrpt_reg_LuxR_C"/>
</dbReference>
<evidence type="ECO:0000256" key="4">
    <source>
        <dbReference type="ARBA" id="ARBA00023163"/>
    </source>
</evidence>
<keyword evidence="1 5" id="KW-0597">Phosphoprotein</keyword>
<dbReference type="Proteomes" id="UP001139648">
    <property type="component" value="Unassembled WGS sequence"/>
</dbReference>
<dbReference type="GO" id="GO:0006355">
    <property type="term" value="P:regulation of DNA-templated transcription"/>
    <property type="evidence" value="ECO:0007669"/>
    <property type="project" value="InterPro"/>
</dbReference>
<evidence type="ECO:0000256" key="3">
    <source>
        <dbReference type="ARBA" id="ARBA00023125"/>
    </source>
</evidence>
<proteinExistence type="predicted"/>
<dbReference type="InterPro" id="IPR011006">
    <property type="entry name" value="CheY-like_superfamily"/>
</dbReference>
<evidence type="ECO:0000256" key="2">
    <source>
        <dbReference type="ARBA" id="ARBA00023015"/>
    </source>
</evidence>
<dbReference type="Pfam" id="PF00196">
    <property type="entry name" value="GerE"/>
    <property type="match status" value="1"/>
</dbReference>
<organism evidence="8 9">
    <name type="scientific">Nonomuraea thailandensis</name>
    <dbReference type="NCBI Taxonomy" id="1188745"/>
    <lineage>
        <taxon>Bacteria</taxon>
        <taxon>Bacillati</taxon>
        <taxon>Actinomycetota</taxon>
        <taxon>Actinomycetes</taxon>
        <taxon>Streptosporangiales</taxon>
        <taxon>Streptosporangiaceae</taxon>
        <taxon>Nonomuraea</taxon>
    </lineage>
</organism>
<dbReference type="CDD" id="cd17535">
    <property type="entry name" value="REC_NarL-like"/>
    <property type="match status" value="1"/>
</dbReference>
<evidence type="ECO:0000256" key="1">
    <source>
        <dbReference type="ARBA" id="ARBA00022553"/>
    </source>
</evidence>
<feature type="domain" description="Response regulatory" evidence="7">
    <location>
        <begin position="18"/>
        <end position="129"/>
    </location>
</feature>
<dbReference type="InterPro" id="IPR058245">
    <property type="entry name" value="NreC/VraR/RcsB-like_REC"/>
</dbReference>
<dbReference type="EMBL" id="JAMZEB010000002">
    <property type="protein sequence ID" value="MCP2358071.1"/>
    <property type="molecule type" value="Genomic_DNA"/>
</dbReference>
<accession>A0A9X2GFQ5</accession>
<dbReference type="SMART" id="SM00448">
    <property type="entry name" value="REC"/>
    <property type="match status" value="1"/>
</dbReference>
<dbReference type="PRINTS" id="PR00038">
    <property type="entry name" value="HTHLUXR"/>
</dbReference>
<evidence type="ECO:0000259" key="6">
    <source>
        <dbReference type="PROSITE" id="PS50043"/>
    </source>
</evidence>
<keyword evidence="9" id="KW-1185">Reference proteome</keyword>
<feature type="domain" description="HTH luxR-type" evidence="6">
    <location>
        <begin position="153"/>
        <end position="218"/>
    </location>
</feature>
<dbReference type="PROSITE" id="PS50043">
    <property type="entry name" value="HTH_LUXR_2"/>
    <property type="match status" value="1"/>
</dbReference>
<evidence type="ECO:0000313" key="8">
    <source>
        <dbReference type="EMBL" id="MCP2358071.1"/>
    </source>
</evidence>
<dbReference type="GO" id="GO:0000160">
    <property type="term" value="P:phosphorelay signal transduction system"/>
    <property type="evidence" value="ECO:0007669"/>
    <property type="project" value="InterPro"/>
</dbReference>
<dbReference type="CDD" id="cd06170">
    <property type="entry name" value="LuxR_C_like"/>
    <property type="match status" value="1"/>
</dbReference>
<dbReference type="PANTHER" id="PTHR43214">
    <property type="entry name" value="TWO-COMPONENT RESPONSE REGULATOR"/>
    <property type="match status" value="1"/>
</dbReference>
<name>A0A9X2GFQ5_9ACTN</name>
<comment type="caution">
    <text evidence="8">The sequence shown here is derived from an EMBL/GenBank/DDBJ whole genome shotgun (WGS) entry which is preliminary data.</text>
</comment>
<dbReference type="SMART" id="SM00421">
    <property type="entry name" value="HTH_LUXR"/>
    <property type="match status" value="1"/>
</dbReference>
<dbReference type="AlphaFoldDB" id="A0A9X2GFQ5"/>
<dbReference type="Pfam" id="PF00072">
    <property type="entry name" value="Response_reg"/>
    <property type="match status" value="1"/>
</dbReference>
<dbReference type="PANTHER" id="PTHR43214:SF41">
    <property type="entry name" value="NITRATE_NITRITE RESPONSE REGULATOR PROTEIN NARP"/>
    <property type="match status" value="1"/>
</dbReference>
<gene>
    <name evidence="8" type="ORF">HD597_005091</name>
</gene>
<evidence type="ECO:0000256" key="5">
    <source>
        <dbReference type="PROSITE-ProRule" id="PRU00169"/>
    </source>
</evidence>
<evidence type="ECO:0000313" key="9">
    <source>
        <dbReference type="Proteomes" id="UP001139648"/>
    </source>
</evidence>
<keyword evidence="4" id="KW-0804">Transcription</keyword>
<dbReference type="SUPFAM" id="SSF46894">
    <property type="entry name" value="C-terminal effector domain of the bipartite response regulators"/>
    <property type="match status" value="1"/>
</dbReference>